<accession>A0A1F5ZPW5</accession>
<dbReference type="EMBL" id="MFJE01000015">
    <property type="protein sequence ID" value="OGG14488.1"/>
    <property type="molecule type" value="Genomic_DNA"/>
</dbReference>
<feature type="transmembrane region" description="Helical" evidence="1">
    <location>
        <begin position="287"/>
        <end position="308"/>
    </location>
</feature>
<dbReference type="AlphaFoldDB" id="A0A1F5ZPW5"/>
<evidence type="ECO:0000256" key="1">
    <source>
        <dbReference type="SAM" id="Phobius"/>
    </source>
</evidence>
<keyword evidence="1" id="KW-1133">Transmembrane helix</keyword>
<name>A0A1F5ZPW5_9BACT</name>
<feature type="transmembrane region" description="Helical" evidence="1">
    <location>
        <begin position="425"/>
        <end position="445"/>
    </location>
</feature>
<evidence type="ECO:0008006" key="4">
    <source>
        <dbReference type="Google" id="ProtNLM"/>
    </source>
</evidence>
<feature type="transmembrane region" description="Helical" evidence="1">
    <location>
        <begin position="315"/>
        <end position="342"/>
    </location>
</feature>
<keyword evidence="1" id="KW-0472">Membrane</keyword>
<gene>
    <name evidence="2" type="ORF">A2773_05410</name>
</gene>
<evidence type="ECO:0000313" key="3">
    <source>
        <dbReference type="Proteomes" id="UP000177383"/>
    </source>
</evidence>
<evidence type="ECO:0000313" key="2">
    <source>
        <dbReference type="EMBL" id="OGG14488.1"/>
    </source>
</evidence>
<feature type="transmembrane region" description="Helical" evidence="1">
    <location>
        <begin position="380"/>
        <end position="405"/>
    </location>
</feature>
<proteinExistence type="predicted"/>
<comment type="caution">
    <text evidence="2">The sequence shown here is derived from an EMBL/GenBank/DDBJ whole genome shotgun (WGS) entry which is preliminary data.</text>
</comment>
<feature type="transmembrane region" description="Helical" evidence="1">
    <location>
        <begin position="155"/>
        <end position="173"/>
    </location>
</feature>
<dbReference type="STRING" id="1798375.A2773_05410"/>
<feature type="transmembrane region" description="Helical" evidence="1">
    <location>
        <begin position="348"/>
        <end position="368"/>
    </location>
</feature>
<reference evidence="2 3" key="1">
    <citation type="journal article" date="2016" name="Nat. Commun.">
        <title>Thousands of microbial genomes shed light on interconnected biogeochemical processes in an aquifer system.</title>
        <authorList>
            <person name="Anantharaman K."/>
            <person name="Brown C.T."/>
            <person name="Hug L.A."/>
            <person name="Sharon I."/>
            <person name="Castelle C.J."/>
            <person name="Probst A.J."/>
            <person name="Thomas B.C."/>
            <person name="Singh A."/>
            <person name="Wilkins M.J."/>
            <person name="Karaoz U."/>
            <person name="Brodie E.L."/>
            <person name="Williams K.H."/>
            <person name="Hubbard S.S."/>
            <person name="Banfield J.F."/>
        </authorList>
    </citation>
    <scope>NUCLEOTIDE SEQUENCE [LARGE SCALE GENOMIC DNA]</scope>
</reference>
<dbReference type="Proteomes" id="UP000177383">
    <property type="component" value="Unassembled WGS sequence"/>
</dbReference>
<protein>
    <recommendedName>
        <fullName evidence="4">TrbL/VirB6 plasmid conjugal transfer protein</fullName>
    </recommendedName>
</protein>
<feature type="transmembrane region" description="Helical" evidence="1">
    <location>
        <begin position="260"/>
        <end position="281"/>
    </location>
</feature>
<feature type="transmembrane region" description="Helical" evidence="1">
    <location>
        <begin position="194"/>
        <end position="225"/>
    </location>
</feature>
<sequence length="512" mass="54978">MQKLPQSVGRILLIPLFFSLFFFLSKSFVAADEGVDYTNDQLMINEMKKECDSTSIEGRCINDWQTKLTLLNITKSISCFKEVSPGSGNLTSCPSAMNYLAKGMSAMYGNPPASFGWYASDFLANAGLVKSAYAQGIGFVGLKPLLPLWTAMRNVSYTILVIVMVAIGFMIIFRMKLDPKTVISVQAALPKIILTLLLITFSYAIAGLLIDLMYVVMAVAISLLSQGVDKAYLANLLGANASFLTDTAQQQQEFMTGSAGKLFSSVFSLGMFPGFLINFFQGSFLNALLIQVVGGGLAATVALHVFAVPALAGAGIFLLAPVAIILFILFLGLLFTFIRLFLLLLNSYIQVIIAIILAPILLLPEAIPGKSAFGGWLMNIVANLSVFPSTVIIIYASWIVTSVAWRGALWTPPLLTGSDPLSQNGNPLAFIIGIGFMFLAPNLVVSIKKIFQPKPTVPISAGTMLSPLTGGISTSMGAMSQFYYMQQFLGTGAFAGLWKRIGLGGSKNQQGS</sequence>
<keyword evidence="1" id="KW-0812">Transmembrane</keyword>
<organism evidence="2 3">
    <name type="scientific">Candidatus Gottesmanbacteria bacterium RIFCSPHIGHO2_01_FULL_39_10</name>
    <dbReference type="NCBI Taxonomy" id="1798375"/>
    <lineage>
        <taxon>Bacteria</taxon>
        <taxon>Candidatus Gottesmaniibacteriota</taxon>
    </lineage>
</organism>